<dbReference type="CDD" id="cd13578">
    <property type="entry name" value="PBP2_Bug27"/>
    <property type="match status" value="1"/>
</dbReference>
<dbReference type="Pfam" id="PF03401">
    <property type="entry name" value="TctC"/>
    <property type="match status" value="1"/>
</dbReference>
<proteinExistence type="inferred from homology"/>
<evidence type="ECO:0000256" key="2">
    <source>
        <dbReference type="SAM" id="SignalP"/>
    </source>
</evidence>
<keyword evidence="2" id="KW-0732">Signal</keyword>
<evidence type="ECO:0000256" key="1">
    <source>
        <dbReference type="ARBA" id="ARBA00006987"/>
    </source>
</evidence>
<dbReference type="PANTHER" id="PTHR42928">
    <property type="entry name" value="TRICARBOXYLATE-BINDING PROTEIN"/>
    <property type="match status" value="1"/>
</dbReference>
<dbReference type="RefSeq" id="WP_340347189.1">
    <property type="nucleotide sequence ID" value="NZ_JBBKZT010000024.1"/>
</dbReference>
<reference evidence="3 4" key="1">
    <citation type="submission" date="2024-03" db="EMBL/GenBank/DDBJ databases">
        <title>Novel species of the genus Variovorax.</title>
        <authorList>
            <person name="Liu Q."/>
            <person name="Xin Y.-H."/>
        </authorList>
    </citation>
    <scope>NUCLEOTIDE SEQUENCE [LARGE SCALE GENOMIC DNA]</scope>
    <source>
        <strain evidence="3 4">KACC 18900</strain>
    </source>
</reference>
<keyword evidence="4" id="KW-1185">Reference proteome</keyword>
<dbReference type="SUPFAM" id="SSF53850">
    <property type="entry name" value="Periplasmic binding protein-like II"/>
    <property type="match status" value="1"/>
</dbReference>
<name>A0ABU8WVJ0_9BURK</name>
<evidence type="ECO:0000313" key="3">
    <source>
        <dbReference type="EMBL" id="MEJ8851530.1"/>
    </source>
</evidence>
<comment type="similarity">
    <text evidence="1">Belongs to the UPF0065 (bug) family.</text>
</comment>
<dbReference type="PANTHER" id="PTHR42928:SF5">
    <property type="entry name" value="BLR1237 PROTEIN"/>
    <property type="match status" value="1"/>
</dbReference>
<dbReference type="Gene3D" id="3.40.190.10">
    <property type="entry name" value="Periplasmic binding protein-like II"/>
    <property type="match status" value="1"/>
</dbReference>
<dbReference type="PROSITE" id="PS51257">
    <property type="entry name" value="PROKAR_LIPOPROTEIN"/>
    <property type="match status" value="1"/>
</dbReference>
<feature type="signal peptide" evidence="2">
    <location>
        <begin position="1"/>
        <end position="29"/>
    </location>
</feature>
<accession>A0ABU8WVJ0</accession>
<dbReference type="InterPro" id="IPR042100">
    <property type="entry name" value="Bug_dom1"/>
</dbReference>
<dbReference type="EMBL" id="JBBKZT010000024">
    <property type="protein sequence ID" value="MEJ8851530.1"/>
    <property type="molecule type" value="Genomic_DNA"/>
</dbReference>
<evidence type="ECO:0000313" key="4">
    <source>
        <dbReference type="Proteomes" id="UP001385892"/>
    </source>
</evidence>
<comment type="caution">
    <text evidence="3">The sequence shown here is derived from an EMBL/GenBank/DDBJ whole genome shotgun (WGS) entry which is preliminary data.</text>
</comment>
<dbReference type="Gene3D" id="3.40.190.150">
    <property type="entry name" value="Bordetella uptake gene, domain 1"/>
    <property type="match status" value="1"/>
</dbReference>
<dbReference type="PIRSF" id="PIRSF017082">
    <property type="entry name" value="YflP"/>
    <property type="match status" value="1"/>
</dbReference>
<gene>
    <name evidence="3" type="ORF">WKW82_33170</name>
</gene>
<dbReference type="InterPro" id="IPR005064">
    <property type="entry name" value="BUG"/>
</dbReference>
<protein>
    <submittedName>
        <fullName evidence="3">Tripartite tricarboxylate transporter substrate binding protein</fullName>
    </submittedName>
</protein>
<feature type="chain" id="PRO_5046709646" evidence="2">
    <location>
        <begin position="30"/>
        <end position="328"/>
    </location>
</feature>
<dbReference type="Proteomes" id="UP001385892">
    <property type="component" value="Unassembled WGS sequence"/>
</dbReference>
<organism evidence="3 4">
    <name type="scientific">Variovorax rhizosphaerae</name>
    <dbReference type="NCBI Taxonomy" id="1836200"/>
    <lineage>
        <taxon>Bacteria</taxon>
        <taxon>Pseudomonadati</taxon>
        <taxon>Pseudomonadota</taxon>
        <taxon>Betaproteobacteria</taxon>
        <taxon>Burkholderiales</taxon>
        <taxon>Comamonadaceae</taxon>
        <taxon>Variovorax</taxon>
    </lineage>
</organism>
<sequence>MKSINIPRRSLLRLAGAGCAIAACRLSFAADQYPSRPIRIVVPYAPGGGTDVVGRALAQAMSKELGQPIIIDNKAGGGTVIGSDLVSKSPPDGHTLLMTTSAIAINASLVKNLPYDTQKGFAEVALICHGPNVVVVRADSPYRTLQDIIKAAREKPGKLNYASSGNGSAVHLAAELLKSMAKIDVTHVPYRGAGPAYTDLLGGQVDMLFGTAGGVSKFVETGKMRAIAVTSKTRSPAYKDVPAVSETLPGYEAEVWYGVFAPGGTPAAVLARLNAAIRKAAEAPDYRARLKHEGLTVAVNTPQEMTQFMRSEEQRWRKVVTEGRITTD</sequence>